<evidence type="ECO:0000256" key="1">
    <source>
        <dbReference type="SAM" id="SignalP"/>
    </source>
</evidence>
<organism evidence="2 3">
    <name type="scientific">Malonomonas rubra DSM 5091</name>
    <dbReference type="NCBI Taxonomy" id="1122189"/>
    <lineage>
        <taxon>Bacteria</taxon>
        <taxon>Pseudomonadati</taxon>
        <taxon>Thermodesulfobacteriota</taxon>
        <taxon>Desulfuromonadia</taxon>
        <taxon>Desulfuromonadales</taxon>
        <taxon>Geopsychrobacteraceae</taxon>
        <taxon>Malonomonas</taxon>
    </lineage>
</organism>
<feature type="chain" id="PRO_5009919060" evidence="1">
    <location>
        <begin position="23"/>
        <end position="111"/>
    </location>
</feature>
<protein>
    <submittedName>
        <fullName evidence="2">TrbM protein</fullName>
    </submittedName>
</protein>
<dbReference type="AlphaFoldDB" id="A0A1M6KT76"/>
<dbReference type="STRING" id="1122189.SAMN02745165_02790"/>
<name>A0A1M6KT76_MALRU</name>
<keyword evidence="1" id="KW-0732">Signal</keyword>
<feature type="signal peptide" evidence="1">
    <location>
        <begin position="1"/>
        <end position="22"/>
    </location>
</feature>
<dbReference type="Proteomes" id="UP000184171">
    <property type="component" value="Unassembled WGS sequence"/>
</dbReference>
<dbReference type="Pfam" id="PF07424">
    <property type="entry name" value="TrbM"/>
    <property type="match status" value="1"/>
</dbReference>
<sequence>MSKKTRNMILLICAVVGFGAFATSNLTYASSADDACASELCLSDYETATEHAQTCNEPINNYFKIKKKKHGDFSASRTYRERRKYLYKCRSGNRQVKEEIMARYGYLPSKP</sequence>
<reference evidence="2 3" key="1">
    <citation type="submission" date="2016-11" db="EMBL/GenBank/DDBJ databases">
        <authorList>
            <person name="Jaros S."/>
            <person name="Januszkiewicz K."/>
            <person name="Wedrychowicz H."/>
        </authorList>
    </citation>
    <scope>NUCLEOTIDE SEQUENCE [LARGE SCALE GENOMIC DNA]</scope>
    <source>
        <strain evidence="2 3">DSM 5091</strain>
    </source>
</reference>
<dbReference type="InterPro" id="IPR009989">
    <property type="entry name" value="TrbM"/>
</dbReference>
<evidence type="ECO:0000313" key="3">
    <source>
        <dbReference type="Proteomes" id="UP000184171"/>
    </source>
</evidence>
<gene>
    <name evidence="2" type="ORF">SAMN02745165_02790</name>
</gene>
<keyword evidence="3" id="KW-1185">Reference proteome</keyword>
<dbReference type="RefSeq" id="WP_072909356.1">
    <property type="nucleotide sequence ID" value="NZ_FQZT01000011.1"/>
</dbReference>
<evidence type="ECO:0000313" key="2">
    <source>
        <dbReference type="EMBL" id="SHJ62167.1"/>
    </source>
</evidence>
<proteinExistence type="predicted"/>
<dbReference type="EMBL" id="FQZT01000011">
    <property type="protein sequence ID" value="SHJ62167.1"/>
    <property type="molecule type" value="Genomic_DNA"/>
</dbReference>
<accession>A0A1M6KT76</accession>
<dbReference type="OrthoDB" id="6904272at2"/>